<comment type="subcellular location">
    <subcellularLocation>
        <location evidence="1 7">Cell membrane</location>
        <topology evidence="1 7">Multi-pass membrane protein</topology>
    </subcellularLocation>
</comment>
<dbReference type="PROSITE" id="PS50928">
    <property type="entry name" value="ABC_TM1"/>
    <property type="match status" value="1"/>
</dbReference>
<dbReference type="EMBL" id="CYZX01000001">
    <property type="protein sequence ID" value="CUN56491.1"/>
    <property type="molecule type" value="Genomic_DNA"/>
</dbReference>
<dbReference type="Pfam" id="PF00528">
    <property type="entry name" value="BPD_transp_1"/>
    <property type="match status" value="1"/>
</dbReference>
<dbReference type="InterPro" id="IPR000515">
    <property type="entry name" value="MetI-like"/>
</dbReference>
<organism evidence="9 10">
    <name type="scientific">Clostridium disporicum</name>
    <dbReference type="NCBI Taxonomy" id="84024"/>
    <lineage>
        <taxon>Bacteria</taxon>
        <taxon>Bacillati</taxon>
        <taxon>Bacillota</taxon>
        <taxon>Clostridia</taxon>
        <taxon>Eubacteriales</taxon>
        <taxon>Clostridiaceae</taxon>
        <taxon>Clostridium</taxon>
    </lineage>
</organism>
<evidence type="ECO:0000256" key="3">
    <source>
        <dbReference type="ARBA" id="ARBA00022475"/>
    </source>
</evidence>
<keyword evidence="5 7" id="KW-1133">Transmembrane helix</keyword>
<feature type="domain" description="ABC transmembrane type-1" evidence="8">
    <location>
        <begin position="71"/>
        <end position="260"/>
    </location>
</feature>
<gene>
    <name evidence="9" type="primary">ycjP_1</name>
    <name evidence="9" type="ORF">ERS852471_00148</name>
</gene>
<dbReference type="OrthoDB" id="9787837at2"/>
<name>A0A173XX27_9CLOT</name>
<feature type="transmembrane region" description="Helical" evidence="7">
    <location>
        <begin position="12"/>
        <end position="31"/>
    </location>
</feature>
<comment type="similarity">
    <text evidence="7">Belongs to the binding-protein-dependent transport system permease family.</text>
</comment>
<evidence type="ECO:0000313" key="10">
    <source>
        <dbReference type="Proteomes" id="UP000095594"/>
    </source>
</evidence>
<evidence type="ECO:0000259" key="8">
    <source>
        <dbReference type="PROSITE" id="PS50928"/>
    </source>
</evidence>
<keyword evidence="3" id="KW-1003">Cell membrane</keyword>
<evidence type="ECO:0000256" key="2">
    <source>
        <dbReference type="ARBA" id="ARBA00022448"/>
    </source>
</evidence>
<dbReference type="CDD" id="cd06261">
    <property type="entry name" value="TM_PBP2"/>
    <property type="match status" value="1"/>
</dbReference>
<evidence type="ECO:0000256" key="1">
    <source>
        <dbReference type="ARBA" id="ARBA00004651"/>
    </source>
</evidence>
<feature type="transmembrane region" description="Helical" evidence="7">
    <location>
        <begin position="241"/>
        <end position="260"/>
    </location>
</feature>
<evidence type="ECO:0000256" key="5">
    <source>
        <dbReference type="ARBA" id="ARBA00022989"/>
    </source>
</evidence>
<dbReference type="Gene3D" id="1.10.3720.10">
    <property type="entry name" value="MetI-like"/>
    <property type="match status" value="1"/>
</dbReference>
<evidence type="ECO:0000313" key="9">
    <source>
        <dbReference type="EMBL" id="CUN56491.1"/>
    </source>
</evidence>
<accession>A0A173XX27</accession>
<evidence type="ECO:0000256" key="6">
    <source>
        <dbReference type="ARBA" id="ARBA00023136"/>
    </source>
</evidence>
<feature type="transmembrane region" description="Helical" evidence="7">
    <location>
        <begin position="139"/>
        <end position="156"/>
    </location>
</feature>
<feature type="transmembrane region" description="Helical" evidence="7">
    <location>
        <begin position="106"/>
        <end position="127"/>
    </location>
</feature>
<dbReference type="GO" id="GO:0005886">
    <property type="term" value="C:plasma membrane"/>
    <property type="evidence" value="ECO:0007669"/>
    <property type="project" value="UniProtKB-SubCell"/>
</dbReference>
<dbReference type="PANTHER" id="PTHR43744">
    <property type="entry name" value="ABC TRANSPORTER PERMEASE PROTEIN MG189-RELATED-RELATED"/>
    <property type="match status" value="1"/>
</dbReference>
<protein>
    <submittedName>
        <fullName evidence="9">Carbohydrate uptake ABC transporter permease</fullName>
    </submittedName>
</protein>
<dbReference type="Proteomes" id="UP000095594">
    <property type="component" value="Unassembled WGS sequence"/>
</dbReference>
<keyword evidence="6 7" id="KW-0472">Membrane</keyword>
<sequence length="275" mass="31117">MKNKLNIKVALKYFILVAFAIITLFPFYWMIASSFKDSFEVIQTPPTMVPNKILWENYSTALSMAPFGRYFINTIIVTILSIISTVIIAILSAFAFSHLEFKGRDLIFSIFLASMMIPGEVLIVTNFKTISQLGLMDTYTALFVPYMANVLYIYMLREFFLKIPKQLYYAAKVDGSSDWKFLWRIVVPMAKPSIITICILVGINSWNAFLWPLLVTNKENMRLLATGLTAFQSDAGNQYELIMAASTIITMPIIAVYIFLHKKIMSGISIGGIKG</sequence>
<dbReference type="InterPro" id="IPR035906">
    <property type="entry name" value="MetI-like_sf"/>
</dbReference>
<reference evidence="9 10" key="1">
    <citation type="submission" date="2015-09" db="EMBL/GenBank/DDBJ databases">
        <authorList>
            <consortium name="Pathogen Informatics"/>
        </authorList>
    </citation>
    <scope>NUCLEOTIDE SEQUENCE [LARGE SCALE GENOMIC DNA]</scope>
    <source>
        <strain evidence="9 10">2789STDY5834856</strain>
    </source>
</reference>
<evidence type="ECO:0000256" key="4">
    <source>
        <dbReference type="ARBA" id="ARBA00022692"/>
    </source>
</evidence>
<dbReference type="SUPFAM" id="SSF161098">
    <property type="entry name" value="MetI-like"/>
    <property type="match status" value="1"/>
</dbReference>
<evidence type="ECO:0000256" key="7">
    <source>
        <dbReference type="RuleBase" id="RU363032"/>
    </source>
</evidence>
<dbReference type="RefSeq" id="WP_055262918.1">
    <property type="nucleotide sequence ID" value="NZ_CABIXQ010000001.1"/>
</dbReference>
<proteinExistence type="inferred from homology"/>
<keyword evidence="2 7" id="KW-0813">Transport</keyword>
<dbReference type="AlphaFoldDB" id="A0A173XX27"/>
<feature type="transmembrane region" description="Helical" evidence="7">
    <location>
        <begin position="70"/>
        <end position="94"/>
    </location>
</feature>
<dbReference type="GO" id="GO:0055085">
    <property type="term" value="P:transmembrane transport"/>
    <property type="evidence" value="ECO:0007669"/>
    <property type="project" value="InterPro"/>
</dbReference>
<keyword evidence="4 7" id="KW-0812">Transmembrane</keyword>
<dbReference type="PANTHER" id="PTHR43744:SF12">
    <property type="entry name" value="ABC TRANSPORTER PERMEASE PROTEIN MG189-RELATED"/>
    <property type="match status" value="1"/>
</dbReference>